<proteinExistence type="predicted"/>
<protein>
    <submittedName>
        <fullName evidence="1">Uncharacterized protein</fullName>
    </submittedName>
</protein>
<keyword evidence="2" id="KW-1185">Reference proteome</keyword>
<organism evidence="1 2">
    <name type="scientific">Salipiger marinus</name>
    <dbReference type="NCBI Taxonomy" id="555512"/>
    <lineage>
        <taxon>Bacteria</taxon>
        <taxon>Pseudomonadati</taxon>
        <taxon>Pseudomonadota</taxon>
        <taxon>Alphaproteobacteria</taxon>
        <taxon>Rhodobacterales</taxon>
        <taxon>Roseobacteraceae</taxon>
        <taxon>Salipiger</taxon>
    </lineage>
</organism>
<gene>
    <name evidence="1" type="ORF">SAMN04487993_1011175</name>
</gene>
<evidence type="ECO:0000313" key="2">
    <source>
        <dbReference type="Proteomes" id="UP000199093"/>
    </source>
</evidence>
<reference evidence="1 2" key="1">
    <citation type="submission" date="2016-10" db="EMBL/GenBank/DDBJ databases">
        <authorList>
            <person name="de Groot N.N."/>
        </authorList>
    </citation>
    <scope>NUCLEOTIDE SEQUENCE [LARGE SCALE GENOMIC DNA]</scope>
    <source>
        <strain evidence="1 2">DSM 26424</strain>
    </source>
</reference>
<sequence length="53" mass="5838">MAQTYTTGAQAPHPKSERAELMTQILGGLWPVEGVLESLLDRLETRDLGRTAQ</sequence>
<dbReference type="Proteomes" id="UP000199093">
    <property type="component" value="Unassembled WGS sequence"/>
</dbReference>
<accession>A0A1G8P5H3</accession>
<dbReference type="RefSeq" id="WP_165616824.1">
    <property type="nucleotide sequence ID" value="NZ_FNEJ01000011.1"/>
</dbReference>
<dbReference type="AlphaFoldDB" id="A0A1G8P5H3"/>
<evidence type="ECO:0000313" key="1">
    <source>
        <dbReference type="EMBL" id="SDI87585.1"/>
    </source>
</evidence>
<name>A0A1G8P5H3_9RHOB</name>
<dbReference type="STRING" id="555512.SAMN04487993_1011175"/>
<dbReference type="EMBL" id="FNEJ01000011">
    <property type="protein sequence ID" value="SDI87585.1"/>
    <property type="molecule type" value="Genomic_DNA"/>
</dbReference>